<proteinExistence type="predicted"/>
<evidence type="ECO:0000313" key="3">
    <source>
        <dbReference type="Proteomes" id="UP001286313"/>
    </source>
</evidence>
<dbReference type="EMBL" id="JAWQEG010004791">
    <property type="protein sequence ID" value="KAK3860213.1"/>
    <property type="molecule type" value="Genomic_DNA"/>
</dbReference>
<organism evidence="2 3">
    <name type="scientific">Petrolisthes cinctipes</name>
    <name type="common">Flat porcelain crab</name>
    <dbReference type="NCBI Taxonomy" id="88211"/>
    <lineage>
        <taxon>Eukaryota</taxon>
        <taxon>Metazoa</taxon>
        <taxon>Ecdysozoa</taxon>
        <taxon>Arthropoda</taxon>
        <taxon>Crustacea</taxon>
        <taxon>Multicrustacea</taxon>
        <taxon>Malacostraca</taxon>
        <taxon>Eumalacostraca</taxon>
        <taxon>Eucarida</taxon>
        <taxon>Decapoda</taxon>
        <taxon>Pleocyemata</taxon>
        <taxon>Anomura</taxon>
        <taxon>Galatheoidea</taxon>
        <taxon>Porcellanidae</taxon>
        <taxon>Petrolisthes</taxon>
    </lineage>
</organism>
<evidence type="ECO:0000256" key="1">
    <source>
        <dbReference type="SAM" id="MobiDB-lite"/>
    </source>
</evidence>
<gene>
    <name evidence="2" type="ORF">Pcinc_033725</name>
</gene>
<keyword evidence="3" id="KW-1185">Reference proteome</keyword>
<dbReference type="AlphaFoldDB" id="A0AAE1K0T3"/>
<protein>
    <submittedName>
        <fullName evidence="2">Uncharacterized protein</fullName>
    </submittedName>
</protein>
<dbReference type="Proteomes" id="UP001286313">
    <property type="component" value="Unassembled WGS sequence"/>
</dbReference>
<sequence>MGEGEDGRDGEMGEGEDRREEQMGEGQDGEEGQMVSSRHVLCCTLTPRPSSLQDPFFFQTPVVVRLVRHRHCLASAAFVPLTCPQQQHLPPYLLHYPFAFPSSPLLPTPLIQYVTTNSHHKAFPLTYQPFTISQ</sequence>
<feature type="region of interest" description="Disordered" evidence="1">
    <location>
        <begin position="1"/>
        <end position="35"/>
    </location>
</feature>
<feature type="compositionally biased region" description="Basic and acidic residues" evidence="1">
    <location>
        <begin position="1"/>
        <end position="22"/>
    </location>
</feature>
<comment type="caution">
    <text evidence="2">The sequence shown here is derived from an EMBL/GenBank/DDBJ whole genome shotgun (WGS) entry which is preliminary data.</text>
</comment>
<accession>A0AAE1K0T3</accession>
<reference evidence="2" key="1">
    <citation type="submission" date="2023-10" db="EMBL/GenBank/DDBJ databases">
        <title>Genome assemblies of two species of porcelain crab, Petrolisthes cinctipes and Petrolisthes manimaculis (Anomura: Porcellanidae).</title>
        <authorList>
            <person name="Angst P."/>
        </authorList>
    </citation>
    <scope>NUCLEOTIDE SEQUENCE</scope>
    <source>
        <strain evidence="2">PB745_01</strain>
        <tissue evidence="2">Gill</tissue>
    </source>
</reference>
<evidence type="ECO:0000313" key="2">
    <source>
        <dbReference type="EMBL" id="KAK3860213.1"/>
    </source>
</evidence>
<name>A0AAE1K0T3_PETCI</name>